<reference evidence="3 4" key="1">
    <citation type="journal article" date="2011" name="PLoS Pathog.">
        <title>Endophytic Life Strategies Decoded by Genome and Transcriptome Analyses of the Mutualistic Root Symbiont Piriformospora indica.</title>
        <authorList>
            <person name="Zuccaro A."/>
            <person name="Lahrmann U."/>
            <person name="Guldener U."/>
            <person name="Langen G."/>
            <person name="Pfiffi S."/>
            <person name="Biedenkopf D."/>
            <person name="Wong P."/>
            <person name="Samans B."/>
            <person name="Grimm C."/>
            <person name="Basiewicz M."/>
            <person name="Murat C."/>
            <person name="Martin F."/>
            <person name="Kogel K.H."/>
        </authorList>
    </citation>
    <scope>NUCLEOTIDE SEQUENCE [LARGE SCALE GENOMIC DNA]</scope>
    <source>
        <strain evidence="3 4">DSM 11827</strain>
    </source>
</reference>
<feature type="compositionally biased region" description="Polar residues" evidence="1">
    <location>
        <begin position="56"/>
        <end position="67"/>
    </location>
</feature>
<dbReference type="Pfam" id="PF00787">
    <property type="entry name" value="PX"/>
    <property type="match status" value="1"/>
</dbReference>
<feature type="compositionally biased region" description="Polar residues" evidence="1">
    <location>
        <begin position="545"/>
        <end position="558"/>
    </location>
</feature>
<dbReference type="PANTHER" id="PTHR47433:SF1">
    <property type="entry name" value="VACUOLAR PROTEIN SORTING-ASSOCIATED PROTEIN 17"/>
    <property type="match status" value="1"/>
</dbReference>
<dbReference type="SMART" id="SM00312">
    <property type="entry name" value="PX"/>
    <property type="match status" value="1"/>
</dbReference>
<dbReference type="InterPro" id="IPR037907">
    <property type="entry name" value="Vps17_PX"/>
</dbReference>
<dbReference type="SUPFAM" id="SSF64268">
    <property type="entry name" value="PX domain"/>
    <property type="match status" value="1"/>
</dbReference>
<feature type="compositionally biased region" description="Low complexity" evidence="1">
    <location>
        <begin position="739"/>
        <end position="773"/>
    </location>
</feature>
<dbReference type="CDD" id="cd06891">
    <property type="entry name" value="PX_Vps17p"/>
    <property type="match status" value="1"/>
</dbReference>
<dbReference type="GO" id="GO:0005829">
    <property type="term" value="C:cytosol"/>
    <property type="evidence" value="ECO:0007669"/>
    <property type="project" value="GOC"/>
</dbReference>
<feature type="compositionally biased region" description="Polar residues" evidence="1">
    <location>
        <begin position="627"/>
        <end position="661"/>
    </location>
</feature>
<feature type="compositionally biased region" description="Polar residues" evidence="1">
    <location>
        <begin position="594"/>
        <end position="611"/>
    </location>
</feature>
<dbReference type="InParanoid" id="G4T5I2"/>
<name>G4T5I2_SERID</name>
<proteinExistence type="predicted"/>
<dbReference type="CDD" id="cd07596">
    <property type="entry name" value="BAR_SNX"/>
    <property type="match status" value="1"/>
</dbReference>
<dbReference type="GO" id="GO:0032266">
    <property type="term" value="F:phosphatidylinositol-3-phosphate binding"/>
    <property type="evidence" value="ECO:0007669"/>
    <property type="project" value="TreeGrafter"/>
</dbReference>
<organism evidence="3 4">
    <name type="scientific">Serendipita indica (strain DSM 11827)</name>
    <name type="common">Root endophyte fungus</name>
    <name type="synonym">Piriformospora indica</name>
    <dbReference type="NCBI Taxonomy" id="1109443"/>
    <lineage>
        <taxon>Eukaryota</taxon>
        <taxon>Fungi</taxon>
        <taxon>Dikarya</taxon>
        <taxon>Basidiomycota</taxon>
        <taxon>Agaricomycotina</taxon>
        <taxon>Agaricomycetes</taxon>
        <taxon>Sebacinales</taxon>
        <taxon>Serendipitaceae</taxon>
        <taxon>Serendipita</taxon>
    </lineage>
</organism>
<protein>
    <recommendedName>
        <fullName evidence="2">PX domain-containing protein</fullName>
    </recommendedName>
</protein>
<dbReference type="OMA" id="EPPWPTT"/>
<feature type="compositionally biased region" description="Polar residues" evidence="1">
    <location>
        <begin position="521"/>
        <end position="536"/>
    </location>
</feature>
<dbReference type="Gene3D" id="3.30.1520.10">
    <property type="entry name" value="Phox-like domain"/>
    <property type="match status" value="1"/>
</dbReference>
<feature type="region of interest" description="Disordered" evidence="1">
    <location>
        <begin position="221"/>
        <end position="240"/>
    </location>
</feature>
<feature type="compositionally biased region" description="Low complexity" evidence="1">
    <location>
        <begin position="798"/>
        <end position="817"/>
    </location>
</feature>
<dbReference type="InterPro" id="IPR001683">
    <property type="entry name" value="PX_dom"/>
</dbReference>
<comment type="caution">
    <text evidence="3">The sequence shown here is derived from an EMBL/GenBank/DDBJ whole genome shotgun (WGS) entry which is preliminary data.</text>
</comment>
<feature type="compositionally biased region" description="Low complexity" evidence="1">
    <location>
        <begin position="662"/>
        <end position="677"/>
    </location>
</feature>
<dbReference type="AlphaFoldDB" id="G4T5I2"/>
<keyword evidence="4" id="KW-1185">Reference proteome</keyword>
<feature type="domain" description="PX" evidence="2">
    <location>
        <begin position="104"/>
        <end position="214"/>
    </location>
</feature>
<feature type="compositionally biased region" description="Low complexity" evidence="1">
    <location>
        <begin position="688"/>
        <end position="700"/>
    </location>
</feature>
<dbReference type="EMBL" id="CAFZ01000003">
    <property type="protein sequence ID" value="CCA66600.1"/>
    <property type="molecule type" value="Genomic_DNA"/>
</dbReference>
<feature type="compositionally biased region" description="Low complexity" evidence="1">
    <location>
        <begin position="612"/>
        <end position="623"/>
    </location>
</feature>
<dbReference type="eggNOG" id="KOG2273">
    <property type="taxonomic scope" value="Eukaryota"/>
</dbReference>
<dbReference type="InterPro" id="IPR036871">
    <property type="entry name" value="PX_dom_sf"/>
</dbReference>
<dbReference type="OrthoDB" id="9976382at2759"/>
<feature type="region of interest" description="Disordered" evidence="1">
    <location>
        <begin position="1"/>
        <end position="96"/>
    </location>
</feature>
<accession>G4T5I2</accession>
<evidence type="ECO:0000313" key="4">
    <source>
        <dbReference type="Proteomes" id="UP000007148"/>
    </source>
</evidence>
<evidence type="ECO:0000313" key="3">
    <source>
        <dbReference type="EMBL" id="CCA66600.1"/>
    </source>
</evidence>
<dbReference type="GO" id="GO:0030905">
    <property type="term" value="C:retromer, tubulation complex"/>
    <property type="evidence" value="ECO:0007669"/>
    <property type="project" value="TreeGrafter"/>
</dbReference>
<dbReference type="HOGENOM" id="CLU_015466_0_0_1"/>
<feature type="compositionally biased region" description="Polar residues" evidence="1">
    <location>
        <begin position="722"/>
        <end position="731"/>
    </location>
</feature>
<evidence type="ECO:0000259" key="2">
    <source>
        <dbReference type="SMART" id="SM00312"/>
    </source>
</evidence>
<evidence type="ECO:0000256" key="1">
    <source>
        <dbReference type="SAM" id="MobiDB-lite"/>
    </source>
</evidence>
<sequence>MSFMDANDPLSPFHDPHRHETDPEPAPAWPSVPYSAADPPPDLVTPVRAPQPLSPAPTSSLDGNGPSTGPWGREPQIYGQPDPGLISPRETTASNGTNLEKQEPYLRVRITALDRNRRDILIRFDAQTNLSNFTGSTYRNISRSYVEFQRFYDQIVYSNPQTIIPALPLAQTSAPSDEEDDRLVKVMLQRWFTRVCEDPILLTDEELRSFIESDFGYQPMPRPKRKASSGFSLLSRRPPDEDEQLAQARFELTKLETQYIEAAKAVDKLSQTRKAISFSHADMGNKLVDVAATEVHAPLASAVRKMGRSWHIYADIDAAQEISDRETLLQRSLVLEEYQEAVKNTINKRRNIERLKASSNIRPERVDEALEELEEANKIEQLIHRRVEGISQNLHRALHRHSRLAHEDITAALIEHARTNILYEKQFLRELESLMPDMRVAADPAPPPSSLPAAAAIAPLAALNRSATMPPGAETSRTTISSGHFMPPSISTQSPLAKSASMPGPEPIATPSPTAFIPPTQVVSSGAPQTPTSATSPVPPRDRTTSVPSFPRTSQFVSQPVDGAASPALTPGFPKTSQFVSASPARPNVPPTGATPSQTPVTPGFPRTNQFTTSTPATPSVTPGFPKTNQFTSNPGPTPNQTPVTPGFPKTSQFVGVSSPLTPSGGAMSPAAAATGGYSSYPRTSQFLPGAAPGPLSSPGYYAVNGGGIDGRQPDGPPAPSSGYNSANGPGTPTRARSPLGQAPQQGLAQPPYQQPALPSQIHQQQLQQQRQQNVDPLGSDSRIISSQPMPSSPPMLRPQQPSLSASIASLPPRSASQGPGSSVAGDPLLGGGGLSQSMFVTPTTPNGPLGGGLETGPLGGTIRGTLSGRGTPTKRLDAREAASKLANFL</sequence>
<dbReference type="Proteomes" id="UP000007148">
    <property type="component" value="Unassembled WGS sequence"/>
</dbReference>
<dbReference type="Gene3D" id="1.20.1270.60">
    <property type="entry name" value="Arfaptin homology (AH) domain/BAR domain"/>
    <property type="match status" value="1"/>
</dbReference>
<feature type="compositionally biased region" description="Gly residues" evidence="1">
    <location>
        <begin position="849"/>
        <end position="863"/>
    </location>
</feature>
<dbReference type="GO" id="GO:0006886">
    <property type="term" value="P:intracellular protein transport"/>
    <property type="evidence" value="ECO:0007669"/>
    <property type="project" value="TreeGrafter"/>
</dbReference>
<dbReference type="PANTHER" id="PTHR47433">
    <property type="entry name" value="VACUOLAR PROTEIN SORTING-ASSOCIATED PROTEIN 17"/>
    <property type="match status" value="1"/>
</dbReference>
<dbReference type="InterPro" id="IPR027267">
    <property type="entry name" value="AH/BAR_dom_sf"/>
</dbReference>
<dbReference type="GO" id="GO:0042147">
    <property type="term" value="P:retrograde transport, endosome to Golgi"/>
    <property type="evidence" value="ECO:0007669"/>
    <property type="project" value="TreeGrafter"/>
</dbReference>
<dbReference type="GO" id="GO:0005768">
    <property type="term" value="C:endosome"/>
    <property type="evidence" value="ECO:0007669"/>
    <property type="project" value="TreeGrafter"/>
</dbReference>
<gene>
    <name evidence="3" type="ORF">PIIN_00283</name>
</gene>
<dbReference type="STRING" id="1109443.G4T5I2"/>
<feature type="region of interest" description="Disordered" evidence="1">
    <location>
        <begin position="467"/>
        <end position="875"/>
    </location>
</feature>
<dbReference type="InterPro" id="IPR053055">
    <property type="entry name" value="VPS17"/>
</dbReference>